<accession>F0YMJ5</accession>
<evidence type="ECO:0000313" key="4">
    <source>
        <dbReference type="EMBL" id="EGB03635.1"/>
    </source>
</evidence>
<dbReference type="OrthoDB" id="44571at2759"/>
<dbReference type="GO" id="GO:0005524">
    <property type="term" value="F:ATP binding"/>
    <property type="evidence" value="ECO:0007669"/>
    <property type="project" value="UniProtKB-KW"/>
</dbReference>
<dbReference type="InParanoid" id="F0YMJ5"/>
<dbReference type="GO" id="GO:0016887">
    <property type="term" value="F:ATP hydrolysis activity"/>
    <property type="evidence" value="ECO:0007669"/>
    <property type="project" value="InterPro"/>
</dbReference>
<reference evidence="4" key="1">
    <citation type="journal article" date="2011" name="Proc. Natl. Acad. Sci. U.S.A.">
        <title>Niche of harmful alga Aureococcus anophagefferens revealed through ecogenomics.</title>
        <authorList>
            <person name="Gobler C.J."/>
            <person name="Berry D.L."/>
            <person name="Dyhrman S.T."/>
            <person name="Wilhelm S.W."/>
            <person name="Salamov A."/>
            <person name="Lobanov A.V."/>
            <person name="Zhang Y."/>
            <person name="Collier J.L."/>
            <person name="Wurch L.L."/>
            <person name="Kustka A.B."/>
            <person name="Dill B.D."/>
            <person name="Shah M."/>
            <person name="VerBerkmoes N.C."/>
            <person name="Kuo A."/>
            <person name="Terry A."/>
            <person name="Pangilinan J."/>
            <person name="Lindquist E.A."/>
            <person name="Lucas S."/>
            <person name="Paulsen I.T."/>
            <person name="Hattenrath-Lehmann T.K."/>
            <person name="Talmage S.C."/>
            <person name="Walker E.A."/>
            <person name="Koch F."/>
            <person name="Burson A.M."/>
            <person name="Marcoval M.A."/>
            <person name="Tang Y.Z."/>
            <person name="Lecleir G.R."/>
            <person name="Coyne K.J."/>
            <person name="Berg G.M."/>
            <person name="Bertrand E.M."/>
            <person name="Saito M.A."/>
            <person name="Gladyshev V.N."/>
            <person name="Grigoriev I.V."/>
        </authorList>
    </citation>
    <scope>NUCLEOTIDE SEQUENCE [LARGE SCALE GENOMIC DNA]</scope>
    <source>
        <strain evidence="4">CCMP1984</strain>
    </source>
</reference>
<organism evidence="5">
    <name type="scientific">Aureococcus anophagefferens</name>
    <name type="common">Harmful bloom alga</name>
    <dbReference type="NCBI Taxonomy" id="44056"/>
    <lineage>
        <taxon>Eukaryota</taxon>
        <taxon>Sar</taxon>
        <taxon>Stramenopiles</taxon>
        <taxon>Ochrophyta</taxon>
        <taxon>Pelagophyceae</taxon>
        <taxon>Pelagomonadales</taxon>
        <taxon>Pelagomonadaceae</taxon>
        <taxon>Aureococcus</taxon>
    </lineage>
</organism>
<keyword evidence="2" id="KW-0067">ATP-binding</keyword>
<dbReference type="EMBL" id="GL833165">
    <property type="protein sequence ID" value="EGB03635.1"/>
    <property type="molecule type" value="Genomic_DNA"/>
</dbReference>
<dbReference type="InterPro" id="IPR027417">
    <property type="entry name" value="P-loop_NTPase"/>
</dbReference>
<dbReference type="Gene3D" id="1.10.8.60">
    <property type="match status" value="2"/>
</dbReference>
<sequence length="559" mass="58778">MNSRSLRPHETDFPELDLREGFMMRQPAPSCPPGLETIGASVVGTCRAAFAERGAVVRGCVVLGGRGTGKTALAAWIISELGVAGEWNTGPVTTRRAVGAFERSLALRFEAARRKAPCVLVLDCFDDIAPAGSSGELDRRGAAVRRQLDALGGAHMSRVFVLALSICREGDAALADGLCRGASRLGVVYRIGALDFGARRACLEAAAARLDVGRDRAGTFAVVARRCRGFTLADIWALVAEAVRGAEGGRVSRAALITAACAGPRSRDAAAVPGASWISPCEATATANTSSSPSMVTCPLAGVAATRTYGVARRAVLEPLLVEDNDIGGLGKSALARALASEAAALGIAALDVRCNDLLQSKLGASEKAVSRIFAHARDHAPCVVLLDQVDMLGVPRGNDTTTEGSLDRILGMLLMEMDDEALLRPGRLGTRLKLEFPDVADRRAILTNKAETMPFNAAARCFLDVVADETSGLSGADLHALCHSAARCCLREHVQLTEKANPQHVAKETDPQPQDNAAECRELKVPVMLCLQQGVSGGVEVPFEAQAAVLRSLLMCKV</sequence>
<evidence type="ECO:0000259" key="3">
    <source>
        <dbReference type="SMART" id="SM00382"/>
    </source>
</evidence>
<evidence type="ECO:0000256" key="2">
    <source>
        <dbReference type="ARBA" id="ARBA00022840"/>
    </source>
</evidence>
<dbReference type="SMART" id="SM00382">
    <property type="entry name" value="AAA"/>
    <property type="match status" value="2"/>
</dbReference>
<keyword evidence="1" id="KW-0547">Nucleotide-binding</keyword>
<evidence type="ECO:0000256" key="1">
    <source>
        <dbReference type="ARBA" id="ARBA00022741"/>
    </source>
</evidence>
<dbReference type="InterPro" id="IPR003593">
    <property type="entry name" value="AAA+_ATPase"/>
</dbReference>
<feature type="domain" description="AAA+ ATPase" evidence="3">
    <location>
        <begin position="323"/>
        <end position="439"/>
    </location>
</feature>
<gene>
    <name evidence="4" type="ORF">AURANDRAFT_72685</name>
</gene>
<feature type="domain" description="AAA+ ATPase" evidence="3">
    <location>
        <begin position="56"/>
        <end position="192"/>
    </location>
</feature>
<dbReference type="eggNOG" id="KOG0730">
    <property type="taxonomic scope" value="Eukaryota"/>
</dbReference>
<dbReference type="KEGG" id="aaf:AURANDRAFT_72685"/>
<dbReference type="SUPFAM" id="SSF52540">
    <property type="entry name" value="P-loop containing nucleoside triphosphate hydrolases"/>
    <property type="match status" value="2"/>
</dbReference>
<dbReference type="Pfam" id="PF00004">
    <property type="entry name" value="AAA"/>
    <property type="match status" value="2"/>
</dbReference>
<dbReference type="Gene3D" id="3.40.50.300">
    <property type="entry name" value="P-loop containing nucleotide triphosphate hydrolases"/>
    <property type="match status" value="2"/>
</dbReference>
<dbReference type="GeneID" id="20228826"/>
<protein>
    <recommendedName>
        <fullName evidence="3">AAA+ ATPase domain-containing protein</fullName>
    </recommendedName>
</protein>
<dbReference type="InterPro" id="IPR050168">
    <property type="entry name" value="AAA_ATPase_domain"/>
</dbReference>
<dbReference type="AlphaFoldDB" id="F0YMJ5"/>
<dbReference type="PANTHER" id="PTHR23077">
    <property type="entry name" value="AAA-FAMILY ATPASE"/>
    <property type="match status" value="1"/>
</dbReference>
<dbReference type="Pfam" id="PF17862">
    <property type="entry name" value="AAA_lid_3"/>
    <property type="match status" value="1"/>
</dbReference>
<keyword evidence="5" id="KW-1185">Reference proteome</keyword>
<dbReference type="RefSeq" id="XP_009041637.1">
    <property type="nucleotide sequence ID" value="XM_009043389.1"/>
</dbReference>
<dbReference type="InterPro" id="IPR003959">
    <property type="entry name" value="ATPase_AAA_core"/>
</dbReference>
<dbReference type="Proteomes" id="UP000002729">
    <property type="component" value="Unassembled WGS sequence"/>
</dbReference>
<evidence type="ECO:0000313" key="5">
    <source>
        <dbReference type="Proteomes" id="UP000002729"/>
    </source>
</evidence>
<dbReference type="InterPro" id="IPR041569">
    <property type="entry name" value="AAA_lid_3"/>
</dbReference>
<name>F0YMJ5_AURAN</name>
<proteinExistence type="predicted"/>
<dbReference type="PANTHER" id="PTHR23077:SF171">
    <property type="entry name" value="NUCLEAR VALOSIN-CONTAINING PROTEIN-LIKE"/>
    <property type="match status" value="1"/>
</dbReference>